<dbReference type="Proteomes" id="UP001221898">
    <property type="component" value="Unassembled WGS sequence"/>
</dbReference>
<dbReference type="EMBL" id="JAINUG010000004">
    <property type="protein sequence ID" value="KAJ8417195.1"/>
    <property type="molecule type" value="Genomic_DNA"/>
</dbReference>
<gene>
    <name evidence="2" type="ORF">AAFF_G00284220</name>
</gene>
<evidence type="ECO:0000313" key="2">
    <source>
        <dbReference type="EMBL" id="KAJ8417195.1"/>
    </source>
</evidence>
<evidence type="ECO:0000313" key="3">
    <source>
        <dbReference type="Proteomes" id="UP001221898"/>
    </source>
</evidence>
<evidence type="ECO:0000256" key="1">
    <source>
        <dbReference type="SAM" id="MobiDB-lite"/>
    </source>
</evidence>
<accession>A0AAD7X1U4</accession>
<proteinExistence type="predicted"/>
<sequence length="131" mass="14163">MDGSFNPRRHTASLIKRVLEDVVGDLSPTCCLNHMTDTNSPSLASDAGQNPVNGRAHIRGESAVSLGAFLCLCLESDSLTLCLRSARRREPAPDPGVPPRRSVPRTAGPAEHVLKGPQTGRTSRWHFLGRK</sequence>
<name>A0AAD7X1U4_9TELE</name>
<feature type="region of interest" description="Disordered" evidence="1">
    <location>
        <begin position="86"/>
        <end position="131"/>
    </location>
</feature>
<keyword evidence="3" id="KW-1185">Reference proteome</keyword>
<reference evidence="2" key="1">
    <citation type="journal article" date="2023" name="Science">
        <title>Genome structures resolve the early diversification of teleost fishes.</title>
        <authorList>
            <person name="Parey E."/>
            <person name="Louis A."/>
            <person name="Montfort J."/>
            <person name="Bouchez O."/>
            <person name="Roques C."/>
            <person name="Iampietro C."/>
            <person name="Lluch J."/>
            <person name="Castinel A."/>
            <person name="Donnadieu C."/>
            <person name="Desvignes T."/>
            <person name="Floi Bucao C."/>
            <person name="Jouanno E."/>
            <person name="Wen M."/>
            <person name="Mejri S."/>
            <person name="Dirks R."/>
            <person name="Jansen H."/>
            <person name="Henkel C."/>
            <person name="Chen W.J."/>
            <person name="Zahm M."/>
            <person name="Cabau C."/>
            <person name="Klopp C."/>
            <person name="Thompson A.W."/>
            <person name="Robinson-Rechavi M."/>
            <person name="Braasch I."/>
            <person name="Lecointre G."/>
            <person name="Bobe J."/>
            <person name="Postlethwait J.H."/>
            <person name="Berthelot C."/>
            <person name="Roest Crollius H."/>
            <person name="Guiguen Y."/>
        </authorList>
    </citation>
    <scope>NUCLEOTIDE SEQUENCE</scope>
    <source>
        <strain evidence="2">NC1722</strain>
    </source>
</reference>
<organism evidence="2 3">
    <name type="scientific">Aldrovandia affinis</name>
    <dbReference type="NCBI Taxonomy" id="143900"/>
    <lineage>
        <taxon>Eukaryota</taxon>
        <taxon>Metazoa</taxon>
        <taxon>Chordata</taxon>
        <taxon>Craniata</taxon>
        <taxon>Vertebrata</taxon>
        <taxon>Euteleostomi</taxon>
        <taxon>Actinopterygii</taxon>
        <taxon>Neopterygii</taxon>
        <taxon>Teleostei</taxon>
        <taxon>Notacanthiformes</taxon>
        <taxon>Halosauridae</taxon>
        <taxon>Aldrovandia</taxon>
    </lineage>
</organism>
<dbReference type="AlphaFoldDB" id="A0AAD7X1U4"/>
<protein>
    <submittedName>
        <fullName evidence="2">Uncharacterized protein</fullName>
    </submittedName>
</protein>
<comment type="caution">
    <text evidence="2">The sequence shown here is derived from an EMBL/GenBank/DDBJ whole genome shotgun (WGS) entry which is preliminary data.</text>
</comment>